<dbReference type="PANTHER" id="PTHR22600:SF57">
    <property type="entry name" value="BETA-N-ACETYLHEXOSAMINIDASE"/>
    <property type="match status" value="1"/>
</dbReference>
<gene>
    <name evidence="8" type="ORF">ACFOWM_02860</name>
</gene>
<evidence type="ECO:0000259" key="6">
    <source>
        <dbReference type="Pfam" id="PF00728"/>
    </source>
</evidence>
<dbReference type="EMBL" id="JBHSCZ010000001">
    <property type="protein sequence ID" value="MFC4261807.1"/>
    <property type="molecule type" value="Genomic_DNA"/>
</dbReference>
<evidence type="ECO:0000313" key="9">
    <source>
        <dbReference type="Proteomes" id="UP001595907"/>
    </source>
</evidence>
<reference evidence="9" key="1">
    <citation type="journal article" date="2019" name="Int. J. Syst. Evol. Microbiol.">
        <title>The Global Catalogue of Microorganisms (GCM) 10K type strain sequencing project: providing services to taxonomists for standard genome sequencing and annotation.</title>
        <authorList>
            <consortium name="The Broad Institute Genomics Platform"/>
            <consortium name="The Broad Institute Genome Sequencing Center for Infectious Disease"/>
            <person name="Wu L."/>
            <person name="Ma J."/>
        </authorList>
    </citation>
    <scope>NUCLEOTIDE SEQUENCE [LARGE SCALE GENOMIC DNA]</scope>
    <source>
        <strain evidence="9">CECT 8289</strain>
    </source>
</reference>
<evidence type="ECO:0000256" key="1">
    <source>
        <dbReference type="ARBA" id="ARBA00001231"/>
    </source>
</evidence>
<evidence type="ECO:0000256" key="4">
    <source>
        <dbReference type="ARBA" id="ARBA00022801"/>
    </source>
</evidence>
<feature type="domain" description="Beta-hexosaminidase bacterial type N-terminal" evidence="7">
    <location>
        <begin position="22"/>
        <end position="147"/>
    </location>
</feature>
<protein>
    <recommendedName>
        <fullName evidence="3">beta-N-acetylhexosaminidase</fullName>
        <ecNumber evidence="3">3.2.1.52</ecNumber>
    </recommendedName>
</protein>
<accession>A0ABV8QNE0</accession>
<dbReference type="RefSeq" id="WP_379706829.1">
    <property type="nucleotide sequence ID" value="NZ_JBHSCZ010000001.1"/>
</dbReference>
<sequence length="761" mass="86584">MYLKLIITSFFCFCITLLYAQINIIPQPQFVQQSKGSFLINNKTAIIYDQYSKPHALYLQQQLKTNYNITPRVIYYNEIKNLPTQQIISLSVKNNVTNGYALNSTQNNIEIMGVNDTLLFNGLQSLLQLIIQKNCQTYIPSVIIKDAPRFQYRGMHLDVSRHFFNVADVKRYIDYLAFYKFNTFHWHLTDDQGWRIEIKKYPLLTQIGGYRNGTIVGRYPGIGNTNQRYGGFYTQAQIKEVVQYASERFINIIPEIEMPGHASAAIAAYPQLSCFPDEAVEIAPTTIWSGSKKGKHVQQTWGVFNDVFAPTDYTFQFLEDVLDEIIPLFPSTYIHIGGDECPKENWKRSAFCQQLIKDKNLKDEHGLQSYFIQKIEQYLNKKGKKIIGWDEILEGGFAPNAAVMSWRGTEGGVAAAKQQHNVVMTPGSHCYFDHAESQQEDSVTIGGFLPLEKVYRFEPVPSELNKNEAIFILGAQANVWTEYITNTAKLQYMIFPRIAAIAEVLWTNPENKSWLNFEKKIPIIFNQCKKWKANFNKAYYELYADVQPSVDNKSIQLALSSKQPKANIVYKINDGAFKKYEAPLHISTTCSIGYSILIDDKVQKLTKQPFHFNKATGKKIELSVLPSKAYPGNGAFSLVDGIHNTKGLAASAECIGFEGDDVMVKITFNEPTIINNINIHSLYEPGSWVYLPKSISLFNQNMELLQQKEVTNTENIQSVTLLKKITETQIIIKINNYGIIPTGMPGAGNKAWLFLNEIEIN</sequence>
<name>A0ABV8QNE0_9BACT</name>
<proteinExistence type="inferred from homology"/>
<feature type="domain" description="Glycoside hydrolase family 20 catalytic" evidence="6">
    <location>
        <begin position="150"/>
        <end position="508"/>
    </location>
</feature>
<comment type="caution">
    <text evidence="8">The sequence shown here is derived from an EMBL/GenBank/DDBJ whole genome shotgun (WGS) entry which is preliminary data.</text>
</comment>
<dbReference type="Gene3D" id="3.30.379.10">
    <property type="entry name" value="Chitobiase/beta-hexosaminidase domain 2-like"/>
    <property type="match status" value="1"/>
</dbReference>
<dbReference type="InterPro" id="IPR015883">
    <property type="entry name" value="Glyco_hydro_20_cat"/>
</dbReference>
<organism evidence="8 9">
    <name type="scientific">Ferruginibacter yonginensis</name>
    <dbReference type="NCBI Taxonomy" id="1310416"/>
    <lineage>
        <taxon>Bacteria</taxon>
        <taxon>Pseudomonadati</taxon>
        <taxon>Bacteroidota</taxon>
        <taxon>Chitinophagia</taxon>
        <taxon>Chitinophagales</taxon>
        <taxon>Chitinophagaceae</taxon>
        <taxon>Ferruginibacter</taxon>
    </lineage>
</organism>
<keyword evidence="9" id="KW-1185">Reference proteome</keyword>
<dbReference type="InterPro" id="IPR029018">
    <property type="entry name" value="Hex-like_dom2"/>
</dbReference>
<dbReference type="EC" id="3.2.1.52" evidence="3"/>
<evidence type="ECO:0000313" key="8">
    <source>
        <dbReference type="EMBL" id="MFC4261807.1"/>
    </source>
</evidence>
<evidence type="ECO:0000259" key="7">
    <source>
        <dbReference type="Pfam" id="PF02838"/>
    </source>
</evidence>
<evidence type="ECO:0000256" key="3">
    <source>
        <dbReference type="ARBA" id="ARBA00012663"/>
    </source>
</evidence>
<comment type="catalytic activity">
    <reaction evidence="1">
        <text>Hydrolysis of terminal non-reducing N-acetyl-D-hexosamine residues in N-acetyl-beta-D-hexosaminides.</text>
        <dbReference type="EC" id="3.2.1.52"/>
    </reaction>
</comment>
<evidence type="ECO:0000256" key="5">
    <source>
        <dbReference type="ARBA" id="ARBA00023295"/>
    </source>
</evidence>
<dbReference type="Proteomes" id="UP001595907">
    <property type="component" value="Unassembled WGS sequence"/>
</dbReference>
<comment type="similarity">
    <text evidence="2">Belongs to the glycosyl hydrolase 20 family.</text>
</comment>
<dbReference type="Pfam" id="PF00728">
    <property type="entry name" value="Glyco_hydro_20"/>
    <property type="match status" value="1"/>
</dbReference>
<keyword evidence="4" id="KW-0378">Hydrolase</keyword>
<dbReference type="InterPro" id="IPR015882">
    <property type="entry name" value="HEX_bac_N"/>
</dbReference>
<dbReference type="CDD" id="cd06563">
    <property type="entry name" value="GH20_chitobiase-like"/>
    <property type="match status" value="1"/>
</dbReference>
<dbReference type="PANTHER" id="PTHR22600">
    <property type="entry name" value="BETA-HEXOSAMINIDASE"/>
    <property type="match status" value="1"/>
</dbReference>
<dbReference type="Gene3D" id="3.20.20.80">
    <property type="entry name" value="Glycosidases"/>
    <property type="match status" value="1"/>
</dbReference>
<dbReference type="Pfam" id="PF02838">
    <property type="entry name" value="Glyco_hydro_20b"/>
    <property type="match status" value="1"/>
</dbReference>
<dbReference type="SUPFAM" id="SSF51445">
    <property type="entry name" value="(Trans)glycosidases"/>
    <property type="match status" value="1"/>
</dbReference>
<dbReference type="PRINTS" id="PR00738">
    <property type="entry name" value="GLHYDRLASE20"/>
</dbReference>
<dbReference type="SUPFAM" id="SSF55545">
    <property type="entry name" value="beta-N-acetylhexosaminidase-like domain"/>
    <property type="match status" value="1"/>
</dbReference>
<evidence type="ECO:0000256" key="2">
    <source>
        <dbReference type="ARBA" id="ARBA00006285"/>
    </source>
</evidence>
<dbReference type="InterPro" id="IPR025705">
    <property type="entry name" value="Beta_hexosaminidase_sua/sub"/>
</dbReference>
<dbReference type="InterPro" id="IPR017853">
    <property type="entry name" value="GH"/>
</dbReference>
<keyword evidence="5" id="KW-0326">Glycosidase</keyword>